<dbReference type="EMBL" id="LN899826">
    <property type="protein sequence ID" value="CUV42938.1"/>
    <property type="molecule type" value="Genomic_DNA"/>
</dbReference>
<dbReference type="EMBL" id="LN899823">
    <property type="protein sequence ID" value="CUV26635.1"/>
    <property type="molecule type" value="Genomic_DNA"/>
</dbReference>
<evidence type="ECO:0000313" key="2">
    <source>
        <dbReference type="EMBL" id="CUV26635.1"/>
    </source>
</evidence>
<organism evidence="5">
    <name type="scientific">Ralstonia solanacearum</name>
    <name type="common">Pseudomonas solanacearum</name>
    <dbReference type="NCBI Taxonomy" id="305"/>
    <lineage>
        <taxon>Bacteria</taxon>
        <taxon>Pseudomonadati</taxon>
        <taxon>Pseudomonadota</taxon>
        <taxon>Betaproteobacteria</taxon>
        <taxon>Burkholderiales</taxon>
        <taxon>Burkholderiaceae</taxon>
        <taxon>Ralstonia</taxon>
        <taxon>Ralstonia solanacearum species complex</taxon>
    </lineage>
</organism>
<feature type="signal peptide" evidence="1">
    <location>
        <begin position="1"/>
        <end position="34"/>
    </location>
</feature>
<evidence type="ECO:0000313" key="4">
    <source>
        <dbReference type="EMBL" id="CUV37446.1"/>
    </source>
</evidence>
<evidence type="ECO:0000256" key="1">
    <source>
        <dbReference type="SAM" id="SignalP"/>
    </source>
</evidence>
<keyword evidence="1" id="KW-0732">Signal</keyword>
<reference evidence="5" key="1">
    <citation type="submission" date="2015-10" db="EMBL/GenBank/DDBJ databases">
        <authorList>
            <person name="Gilbert D.G."/>
        </authorList>
    </citation>
    <scope>NUCLEOTIDE SEQUENCE</scope>
    <source>
        <strain evidence="5">Phyl III-seqv23</strain>
    </source>
</reference>
<evidence type="ECO:0000313" key="5">
    <source>
        <dbReference type="EMBL" id="CUV42938.1"/>
    </source>
</evidence>
<proteinExistence type="predicted"/>
<name>A0A0S4W9Q4_RALSL</name>
<evidence type="ECO:0000313" key="6">
    <source>
        <dbReference type="EMBL" id="CUV47534.1"/>
    </source>
</evidence>
<protein>
    <submittedName>
        <fullName evidence="5">Putative signal peptide protein</fullName>
    </submittedName>
</protein>
<evidence type="ECO:0000313" key="7">
    <source>
        <dbReference type="EMBL" id="CUV64141.1"/>
    </source>
</evidence>
<dbReference type="EMBL" id="LN899827">
    <property type="protein sequence ID" value="CUV47534.1"/>
    <property type="molecule type" value="Genomic_DNA"/>
</dbReference>
<feature type="chain" id="PRO_5013467548" evidence="1">
    <location>
        <begin position="35"/>
        <end position="104"/>
    </location>
</feature>
<gene>
    <name evidence="7" type="ORF">RD1301_v1_4970001</name>
    <name evidence="2" type="ORF">RUN1744_v1_1990001</name>
    <name evidence="3" type="ORF">RUN1985_v1_1560002</name>
    <name evidence="4" type="ORF">TD1301_v1_3460001</name>
    <name evidence="5" type="ORF">TF3108_v1_1790001</name>
    <name evidence="6" type="ORF">TO10_v1_1010013</name>
</gene>
<dbReference type="EMBL" id="LN899825">
    <property type="protein sequence ID" value="CUV37446.1"/>
    <property type="molecule type" value="Genomic_DNA"/>
</dbReference>
<dbReference type="EMBL" id="LN899824">
    <property type="protein sequence ID" value="CUV32081.1"/>
    <property type="molecule type" value="Genomic_DNA"/>
</dbReference>
<accession>A0A0S4W9Q4</accession>
<sequence>MKRLQSKNSKKYAFVAASMAMMAALFAHSPIALAADTVQVPAGYHTANPTRKDAWNATWNAAYNTCRAKYKGIKSVNLLTYQVSDPIGPSLRIFTATWECRKTS</sequence>
<evidence type="ECO:0000313" key="3">
    <source>
        <dbReference type="EMBL" id="CUV32081.1"/>
    </source>
</evidence>
<dbReference type="EMBL" id="LN899822">
    <property type="protein sequence ID" value="CUV64141.1"/>
    <property type="molecule type" value="Genomic_DNA"/>
</dbReference>
<dbReference type="AlphaFoldDB" id="A0A0S4W9Q4"/>